<dbReference type="Gene3D" id="2.60.120.1440">
    <property type="match status" value="1"/>
</dbReference>
<feature type="domain" description="FecR protein" evidence="2">
    <location>
        <begin position="106"/>
        <end position="198"/>
    </location>
</feature>
<dbReference type="GO" id="GO:0016989">
    <property type="term" value="F:sigma factor antagonist activity"/>
    <property type="evidence" value="ECO:0007669"/>
    <property type="project" value="TreeGrafter"/>
</dbReference>
<dbReference type="InterPro" id="IPR032623">
    <property type="entry name" value="FecR_N"/>
</dbReference>
<evidence type="ECO:0000259" key="3">
    <source>
        <dbReference type="Pfam" id="PF16220"/>
    </source>
</evidence>
<dbReference type="AlphaFoldDB" id="A0A2W5PFW5"/>
<evidence type="ECO:0000259" key="2">
    <source>
        <dbReference type="Pfam" id="PF04773"/>
    </source>
</evidence>
<name>A0A2W5PFW5_9SPHN</name>
<gene>
    <name evidence="4" type="ORF">DI544_01995</name>
</gene>
<dbReference type="PANTHER" id="PTHR30273">
    <property type="entry name" value="PERIPLASMIC SIGNAL SENSOR AND SIGMA FACTOR ACTIVATOR FECR-RELATED"/>
    <property type="match status" value="1"/>
</dbReference>
<protein>
    <submittedName>
        <fullName evidence="4">Iron dicitrate transport regulator FecR</fullName>
    </submittedName>
</protein>
<organism evidence="4 5">
    <name type="scientific">Sphingomonas taxi</name>
    <dbReference type="NCBI Taxonomy" id="1549858"/>
    <lineage>
        <taxon>Bacteria</taxon>
        <taxon>Pseudomonadati</taxon>
        <taxon>Pseudomonadota</taxon>
        <taxon>Alphaproteobacteria</taxon>
        <taxon>Sphingomonadales</taxon>
        <taxon>Sphingomonadaceae</taxon>
        <taxon>Sphingomonas</taxon>
    </lineage>
</organism>
<dbReference type="Pfam" id="PF04773">
    <property type="entry name" value="FecR"/>
    <property type="match status" value="1"/>
</dbReference>
<dbReference type="Gene3D" id="3.55.50.30">
    <property type="match status" value="1"/>
</dbReference>
<keyword evidence="1" id="KW-1133">Transmembrane helix</keyword>
<dbReference type="Proteomes" id="UP000249229">
    <property type="component" value="Unassembled WGS sequence"/>
</dbReference>
<dbReference type="PANTHER" id="PTHR30273:SF2">
    <property type="entry name" value="PROTEIN FECR"/>
    <property type="match status" value="1"/>
</dbReference>
<dbReference type="Pfam" id="PF16220">
    <property type="entry name" value="DUF4880"/>
    <property type="match status" value="1"/>
</dbReference>
<proteinExistence type="predicted"/>
<keyword evidence="1" id="KW-0812">Transmembrane</keyword>
<dbReference type="PIRSF" id="PIRSF018266">
    <property type="entry name" value="FecR"/>
    <property type="match status" value="1"/>
</dbReference>
<accession>A0A2W5PFW5</accession>
<dbReference type="InterPro" id="IPR012373">
    <property type="entry name" value="Ferrdict_sens_TM"/>
</dbReference>
<dbReference type="InterPro" id="IPR006860">
    <property type="entry name" value="FecR"/>
</dbReference>
<evidence type="ECO:0000313" key="4">
    <source>
        <dbReference type="EMBL" id="PZQ62979.1"/>
    </source>
</evidence>
<feature type="transmembrane region" description="Helical" evidence="1">
    <location>
        <begin position="75"/>
        <end position="94"/>
    </location>
</feature>
<evidence type="ECO:0000313" key="5">
    <source>
        <dbReference type="Proteomes" id="UP000249229"/>
    </source>
</evidence>
<sequence>MNAAPDIEHHAAAWLVRREQPEWSAADQAALTDWLGEDPAHKAAYWRLEHGWNMAERLRARRRDQTPFARRHHPAWWMALAACLLVAVAVAATLRTHGGGTAAPFRIATAVGAQRHVVLADGSRLVVNTDSLLRTAVDRTSRTVWLDRGEAFFEVAHDARHPFVIRAGDQRVTVLGTRFAVRRDGDAVRVSVIEGRVRVEDATSDRGTAAIVTAGDVAVARGTSLLVIDRSPAVVEGALSWRTGMLTFDRTTLADAAAEFNRYNRQRLTIADERAARLRIGGSFEATNVAAFARLLRSAFGLQVREQGDAIVVES</sequence>
<comment type="caution">
    <text evidence="4">The sequence shown here is derived from an EMBL/GenBank/DDBJ whole genome shotgun (WGS) entry which is preliminary data.</text>
</comment>
<reference evidence="4 5" key="1">
    <citation type="submission" date="2017-08" db="EMBL/GenBank/DDBJ databases">
        <title>Infants hospitalized years apart are colonized by the same room-sourced microbial strains.</title>
        <authorList>
            <person name="Brooks B."/>
            <person name="Olm M.R."/>
            <person name="Firek B.A."/>
            <person name="Baker R."/>
            <person name="Thomas B.C."/>
            <person name="Morowitz M.J."/>
            <person name="Banfield J.F."/>
        </authorList>
    </citation>
    <scope>NUCLEOTIDE SEQUENCE [LARGE SCALE GENOMIC DNA]</scope>
    <source>
        <strain evidence="4">S2_005_001_R1_22</strain>
    </source>
</reference>
<keyword evidence="1" id="KW-0472">Membrane</keyword>
<dbReference type="EMBL" id="QFQI01000001">
    <property type="protein sequence ID" value="PZQ62979.1"/>
    <property type="molecule type" value="Genomic_DNA"/>
</dbReference>
<evidence type="ECO:0000256" key="1">
    <source>
        <dbReference type="SAM" id="Phobius"/>
    </source>
</evidence>
<feature type="domain" description="FecR N-terminal" evidence="3">
    <location>
        <begin position="11"/>
        <end position="49"/>
    </location>
</feature>